<dbReference type="AlphaFoldDB" id="A0A5B9MMM4"/>
<organism evidence="5 6">
    <name type="scientific">Stieleria maiorica</name>
    <dbReference type="NCBI Taxonomy" id="2795974"/>
    <lineage>
        <taxon>Bacteria</taxon>
        <taxon>Pseudomonadati</taxon>
        <taxon>Planctomycetota</taxon>
        <taxon>Planctomycetia</taxon>
        <taxon>Pirellulales</taxon>
        <taxon>Pirellulaceae</taxon>
        <taxon>Stieleria</taxon>
    </lineage>
</organism>
<keyword evidence="1 3" id="KW-0732">Signal</keyword>
<dbReference type="GO" id="GO:0042597">
    <property type="term" value="C:periplasmic space"/>
    <property type="evidence" value="ECO:0007669"/>
    <property type="project" value="InterPro"/>
</dbReference>
<feature type="domain" description="Alginate lyase" evidence="4">
    <location>
        <begin position="79"/>
        <end position="356"/>
    </location>
</feature>
<dbReference type="SUPFAM" id="SSF48230">
    <property type="entry name" value="Chondroitin AC/alginate lyase"/>
    <property type="match status" value="1"/>
</dbReference>
<name>A0A5B9MMM4_9BACT</name>
<feature type="signal peptide" evidence="3">
    <location>
        <begin position="1"/>
        <end position="23"/>
    </location>
</feature>
<gene>
    <name evidence="5" type="ORF">Mal15_41970</name>
</gene>
<dbReference type="InterPro" id="IPR008929">
    <property type="entry name" value="Chondroitin_lyas"/>
</dbReference>
<keyword evidence="2 5" id="KW-0456">Lyase</keyword>
<dbReference type="EMBL" id="CP036264">
    <property type="protein sequence ID" value="QEG00128.1"/>
    <property type="molecule type" value="Genomic_DNA"/>
</dbReference>
<evidence type="ECO:0000256" key="1">
    <source>
        <dbReference type="ARBA" id="ARBA00022729"/>
    </source>
</evidence>
<dbReference type="KEGG" id="smam:Mal15_41970"/>
<evidence type="ECO:0000256" key="2">
    <source>
        <dbReference type="ARBA" id="ARBA00023239"/>
    </source>
</evidence>
<reference evidence="5 6" key="1">
    <citation type="submission" date="2019-02" db="EMBL/GenBank/DDBJ databases">
        <title>Planctomycetal bacteria perform biofilm scaping via a novel small molecule.</title>
        <authorList>
            <person name="Jeske O."/>
            <person name="Boedeker C."/>
            <person name="Wiegand S."/>
            <person name="Breitling P."/>
            <person name="Kallscheuer N."/>
            <person name="Jogler M."/>
            <person name="Rohde M."/>
            <person name="Petersen J."/>
            <person name="Medema M.H."/>
            <person name="Surup F."/>
            <person name="Jogler C."/>
        </authorList>
    </citation>
    <scope>NUCLEOTIDE SEQUENCE [LARGE SCALE GENOMIC DNA]</scope>
    <source>
        <strain evidence="5 6">Mal15</strain>
    </source>
</reference>
<evidence type="ECO:0000259" key="4">
    <source>
        <dbReference type="Pfam" id="PF05426"/>
    </source>
</evidence>
<dbReference type="GO" id="GO:0016829">
    <property type="term" value="F:lyase activity"/>
    <property type="evidence" value="ECO:0007669"/>
    <property type="project" value="UniProtKB-KW"/>
</dbReference>
<evidence type="ECO:0000256" key="3">
    <source>
        <dbReference type="SAM" id="SignalP"/>
    </source>
</evidence>
<accession>A0A5B9MMM4</accession>
<keyword evidence="6" id="KW-1185">Reference proteome</keyword>
<sequence precursor="true">MHTMIPRCVWLLAIGSLLQTAIAAQDPVAIDPPRTLILDAQGMAGQYARWQDSGDSVPPAIENLRREADECRTEGPWTVVSKSIVPPSGDKHDYISVGPYWWPDPAKPDGKPYIRRDGEVNPERMEYDNVGLKKTCGNSLTLALAWYYTRNPDDARHAAELLRTWFVRPETAMNPNLNFGQAIPGRTTGRGIGIIDTACLIGAVDAALLLETSPAWTDADARSLRQWFAQYLHWLRHSKHGRDEDRTKNNHATWYDAQVACFALYAGQPDVAREVLRNVAERRIKSQIRDDGSQPHELARTKSWDYSVMNLKAFINLATLADHVDVDLWNHHSDNAGGIRDALDFLIPFALSESDWKHEQITPLDGAKLAELLRRAAIAYQEPKYETLLHRLAPDDQPTDARFQLTHPAIHLQAHP</sequence>
<dbReference type="Pfam" id="PF05426">
    <property type="entry name" value="Alginate_lyase"/>
    <property type="match status" value="1"/>
</dbReference>
<evidence type="ECO:0000313" key="6">
    <source>
        <dbReference type="Proteomes" id="UP000321353"/>
    </source>
</evidence>
<protein>
    <submittedName>
        <fullName evidence="5">Alginate lyase</fullName>
    </submittedName>
</protein>
<evidence type="ECO:0000313" key="5">
    <source>
        <dbReference type="EMBL" id="QEG00128.1"/>
    </source>
</evidence>
<dbReference type="InterPro" id="IPR008397">
    <property type="entry name" value="Alginate_lyase_dom"/>
</dbReference>
<dbReference type="Gene3D" id="1.50.10.100">
    <property type="entry name" value="Chondroitin AC/alginate lyase"/>
    <property type="match status" value="1"/>
</dbReference>
<feature type="chain" id="PRO_5022854778" evidence="3">
    <location>
        <begin position="24"/>
        <end position="416"/>
    </location>
</feature>
<proteinExistence type="predicted"/>
<dbReference type="Proteomes" id="UP000321353">
    <property type="component" value="Chromosome"/>
</dbReference>